<dbReference type="OrthoDB" id="2009756at2"/>
<dbReference type="EMBL" id="FUXA01000003">
    <property type="protein sequence ID" value="SJZ36304.1"/>
    <property type="molecule type" value="Genomic_DNA"/>
</dbReference>
<proteinExistence type="predicted"/>
<organism evidence="1 2">
    <name type="scientific">Eubacterium ruminantium</name>
    <dbReference type="NCBI Taxonomy" id="42322"/>
    <lineage>
        <taxon>Bacteria</taxon>
        <taxon>Bacillati</taxon>
        <taxon>Bacillota</taxon>
        <taxon>Clostridia</taxon>
        <taxon>Eubacteriales</taxon>
        <taxon>Eubacteriaceae</taxon>
        <taxon>Eubacterium</taxon>
    </lineage>
</organism>
<dbReference type="RefSeq" id="WP_078785786.1">
    <property type="nucleotide sequence ID" value="NZ_FMTO01000002.1"/>
</dbReference>
<accession>A0A1T4K1M7</accession>
<sequence length="697" mass="79676">MALPANITTGSDNNVLSIAASNNKGLLIRFLNEQVEDGFYTLVIDYLKDNNFDLKTMKVDEDVKAQCSKLYELGEFVDENIKAKEKYEIDEWIEPLFNFVYGNIDASDIDAPINTTGIYRFSIWLIYLYQREKFGDAMKLIGERIAPLLINVSYQILEDDDRPKNFDKALMGYLDLINVVMEMGLPTSMANSEAYLSNLEVLFDYVVEDPHVGNDYKTQLSIGMFNTFIANNDYPKAFEFYGLNSEFIPIDNMAVYESFKELIRNVNNAQDTSVLSRNVMTTITKQEIYNKRIDTLISEVSAFIKKVYLYIENEPDMKKNLQILGAGAQLTGKTNIFEGLYEYNLVFYECGIKEIVNSDVSTRSWEEKYEILEKLYTTLNVVFDGYNVYELSNKIEHQYVELTWINDYVNANPTLLKLFFSVKEKIKAFKVRKNTILEKSKTNYEIKSMIDDRQKTLVFMAAEDMIVNGLNGGRIAIINSNYDPRKAEKFLQKDYNDVPVPAKYKKSDTGSTGGKLFGRSSLPGMDTDLKKLLEDSKIEEMLLKSEWLWYQYEDKGAESQTPLEATYSVICLIKAVEKLLDKKGAGPVIKADPTPNKKVIITKTGKVIELSNEGSSSPVSANKISTPSVVENINNIQNALKDKSDENVEYVKSYVNDWLNNVMKVKFDKDTMLPLFEAEELRGKTFQVLKKLRADII</sequence>
<protein>
    <submittedName>
        <fullName evidence="1">Uncharacterized protein</fullName>
    </submittedName>
</protein>
<reference evidence="1 2" key="1">
    <citation type="submission" date="2017-02" db="EMBL/GenBank/DDBJ databases">
        <authorList>
            <person name="Peterson S.W."/>
        </authorList>
    </citation>
    <scope>NUCLEOTIDE SEQUENCE [LARGE SCALE GENOMIC DNA]</scope>
    <source>
        <strain evidence="1 2">ATCC 17233</strain>
    </source>
</reference>
<evidence type="ECO:0000313" key="1">
    <source>
        <dbReference type="EMBL" id="SJZ36304.1"/>
    </source>
</evidence>
<name>A0A1T4K1M7_9FIRM</name>
<gene>
    <name evidence="1" type="ORF">SAMN02745110_00093</name>
</gene>
<keyword evidence="2" id="KW-1185">Reference proteome</keyword>
<evidence type="ECO:0000313" key="2">
    <source>
        <dbReference type="Proteomes" id="UP000189857"/>
    </source>
</evidence>
<dbReference type="AlphaFoldDB" id="A0A1T4K1M7"/>
<dbReference type="Proteomes" id="UP000189857">
    <property type="component" value="Unassembled WGS sequence"/>
</dbReference>